<gene>
    <name evidence="2" type="ORF">COV86_03985</name>
</gene>
<dbReference type="PANTHER" id="PTHR30383:SF5">
    <property type="entry name" value="SGNH HYDROLASE-TYPE ESTERASE DOMAIN-CONTAINING PROTEIN"/>
    <property type="match status" value="1"/>
</dbReference>
<dbReference type="Pfam" id="PF00657">
    <property type="entry name" value="Lipase_GDSL"/>
    <property type="match status" value="1"/>
</dbReference>
<dbReference type="Proteomes" id="UP000229570">
    <property type="component" value="Unassembled WGS sequence"/>
</dbReference>
<organism evidence="2 3">
    <name type="scientific">Candidatus Roizmanbacteria bacterium CG11_big_fil_rev_8_21_14_0_20_35_14</name>
    <dbReference type="NCBI Taxonomy" id="1974855"/>
    <lineage>
        <taxon>Bacteria</taxon>
        <taxon>Candidatus Roizmaniibacteriota</taxon>
    </lineage>
</organism>
<dbReference type="Gene3D" id="3.40.50.1110">
    <property type="entry name" value="SGNH hydrolase"/>
    <property type="match status" value="1"/>
</dbReference>
<dbReference type="InterPro" id="IPR036514">
    <property type="entry name" value="SGNH_hydro_sf"/>
</dbReference>
<reference evidence="2 3" key="1">
    <citation type="submission" date="2017-09" db="EMBL/GenBank/DDBJ databases">
        <title>Depth-based differentiation of microbial function through sediment-hosted aquifers and enrichment of novel symbionts in the deep terrestrial subsurface.</title>
        <authorList>
            <person name="Probst A.J."/>
            <person name="Ladd B."/>
            <person name="Jarett J.K."/>
            <person name="Geller-Mcgrath D.E."/>
            <person name="Sieber C.M."/>
            <person name="Emerson J.B."/>
            <person name="Anantharaman K."/>
            <person name="Thomas B.C."/>
            <person name="Malmstrom R."/>
            <person name="Stieglmeier M."/>
            <person name="Klingl A."/>
            <person name="Woyke T."/>
            <person name="Ryan C.M."/>
            <person name="Banfield J.F."/>
        </authorList>
    </citation>
    <scope>NUCLEOTIDE SEQUENCE [LARGE SCALE GENOMIC DNA]</scope>
    <source>
        <strain evidence="2">CG11_big_fil_rev_8_21_14_0_20_35_14</strain>
    </source>
</reference>
<name>A0A2H0KLW3_9BACT</name>
<dbReference type="PANTHER" id="PTHR30383">
    <property type="entry name" value="THIOESTERASE 1/PROTEASE 1/LYSOPHOSPHOLIPASE L1"/>
    <property type="match status" value="1"/>
</dbReference>
<evidence type="ECO:0000313" key="3">
    <source>
        <dbReference type="Proteomes" id="UP000229570"/>
    </source>
</evidence>
<dbReference type="GO" id="GO:0004622">
    <property type="term" value="F:phosphatidylcholine lysophospholipase activity"/>
    <property type="evidence" value="ECO:0007669"/>
    <property type="project" value="TreeGrafter"/>
</dbReference>
<dbReference type="InterPro" id="IPR001087">
    <property type="entry name" value="GDSL"/>
</dbReference>
<dbReference type="EMBL" id="PCVL01000059">
    <property type="protein sequence ID" value="PIQ72258.1"/>
    <property type="molecule type" value="Genomic_DNA"/>
</dbReference>
<sequence length="353" mass="40948">MKKGTFINIIISLVTTALCVILLLLVATRLVKSQKKNQEKKQENKEDLQYYTSLDWADKDINDIPSQRNASFNNNVKGASDVYTIKINNQGLRDYEYGLEKPENSIRIAAVGDSTTYGDGVNLEDTYVKQLEKILNNNCNKKIEVLNFGASGASTINELELIQRKVLLYKPDIIMLQMDPNDSQVIHQIRDVDPFLNGIILKLKDSHFEVGQWLKQKLEFYKYYQYRKQLTPDEEYNNVIKPLETIKNISEENNIKLIIVSYDEPYHLFYYPKVLQYIKEHDIPLLDLSITKFGELSYKEKYLNPKLDKNNFNLPIDSHPGKYGGQIMAEEISKFLGNIDTLEFKNLCFFTNK</sequence>
<feature type="transmembrane region" description="Helical" evidence="1">
    <location>
        <begin position="6"/>
        <end position="31"/>
    </location>
</feature>
<proteinExistence type="predicted"/>
<dbReference type="InterPro" id="IPR051532">
    <property type="entry name" value="Ester_Hydrolysis_Enzymes"/>
</dbReference>
<dbReference type="AlphaFoldDB" id="A0A2H0KLW3"/>
<evidence type="ECO:0008006" key="4">
    <source>
        <dbReference type="Google" id="ProtNLM"/>
    </source>
</evidence>
<dbReference type="CDD" id="cd00229">
    <property type="entry name" value="SGNH_hydrolase"/>
    <property type="match status" value="1"/>
</dbReference>
<dbReference type="SUPFAM" id="SSF52266">
    <property type="entry name" value="SGNH hydrolase"/>
    <property type="match status" value="1"/>
</dbReference>
<comment type="caution">
    <text evidence="2">The sequence shown here is derived from an EMBL/GenBank/DDBJ whole genome shotgun (WGS) entry which is preliminary data.</text>
</comment>
<keyword evidence="1" id="KW-1133">Transmembrane helix</keyword>
<evidence type="ECO:0000313" key="2">
    <source>
        <dbReference type="EMBL" id="PIQ72258.1"/>
    </source>
</evidence>
<accession>A0A2H0KLW3</accession>
<protein>
    <recommendedName>
        <fullName evidence="4">SGNH hydrolase-type esterase domain-containing protein</fullName>
    </recommendedName>
</protein>
<keyword evidence="1" id="KW-0812">Transmembrane</keyword>
<evidence type="ECO:0000256" key="1">
    <source>
        <dbReference type="SAM" id="Phobius"/>
    </source>
</evidence>
<keyword evidence="1" id="KW-0472">Membrane</keyword>